<comment type="subcellular location">
    <subcellularLocation>
        <location evidence="1">Virion</location>
    </subcellularLocation>
</comment>
<evidence type="ECO:0000256" key="4">
    <source>
        <dbReference type="ARBA" id="ARBA00022732"/>
    </source>
</evidence>
<evidence type="ECO:0000256" key="8">
    <source>
        <dbReference type="ARBA" id="ARBA00035637"/>
    </source>
</evidence>
<dbReference type="GO" id="GO:0098024">
    <property type="term" value="C:virus tail, fiber"/>
    <property type="evidence" value="ECO:0007669"/>
    <property type="project" value="UniProtKB-KW"/>
</dbReference>
<sequence>MAELRSTTAIGGNIVWHGGNLRFDPQGETVLYNGYKLYTENDKPDPHTDLTEAVVKLAGDTMSGDLTIYKSSAQLHLSSFANTDASLYLTEDNGNHGVRYHYDGTVNQWQLIRRESGVENVVMYGSRSNNNIVVNGIGYLNTTQRIFADNYHPNADKWTTARTLTLAGEVTGSVSIDGTSNVTINAVLPNHTTFEEVGISASNSNYRATGKTDNGGDTTSDLDALTQAGTYYKIVGSTAINLPPNGTGYWYLQNYTYGTSGNLTQLAIPYGTSAGNGTISFRTRYGGVWDDWSTLYHTEFHPEADKWTTARTLTLSGDVTGSVSIDGSSNVTLSTVVGNDSHTHDGRYYTETESDARFVNVTGDAMTGFLTLPNTNANATNIIYGFGGTSNGLRGSMQYTSGDVSDITRSGFIDVGASVTGRPAGETGWLWGIHTEHNNANGYSMNLAVGQNTQRLWWQSTIATTAGDWVAVFDDEYHPNADKWTTARTISLSGDVSGSVAIDGSGNVTLPVTVNRAAGFNVNTNDGSTPFRIQRNSFAQTGQDDNVTVHLTDTELFFTHNNDDDGDSSAYTFRYMSAGAPVNLLNFSSGSITYRGNAVWHAGNDGSGSGLDADLLDGLQSTQLLRSDTGGTINGQVTIRHTNVQLNLMDSTYSDNYWQLDHQNGVMAFRYNGGTEDFRLNENGTATFLHTVTAPTFTGALSGNASSATKLLTSRTFTIGNTAKSFDGTANVSWSPEELTGAEGDANISFGTGQAVTTAEFLSLLNTKGAFSTQYWVCRGSWSYAAQVVVDTGVGKFGTAGSVIEVIGKSQTGCTIRVTTATTSSGGGNTRREFIYIDNGSTYSPGWRTGYSNHYHPNADTWTTARTLTLAGDLSGSVSINGGSNVTLTAAVANDSHTHDTQYVKTSGSSTITNGTLNADGAALGVSNSGYQNLMQIRSDTGVAGYWCRFRASGSGLSGWLFSNFDSPVARISTGGWYYGTGMIINELKLGGEVVLNESTDRTDLLMIKSSTSAWGGLQISNSANEGIWSFMTDGATCGIYDDQNGDWAVQMTENAGVRLYYNSANRIETTSAGVTVTGALTASGNVTAYSDSRLKTNVEKIVNPLDKIDELNGYTYDRTDIEERQTGVIAQEVLKVLPEAVIEDDDGMYSVAYGNMVGLLIEGIKEEKRKREALEERLARLESLIS</sequence>
<evidence type="ECO:0000256" key="9">
    <source>
        <dbReference type="ARBA" id="ARBA00035669"/>
    </source>
</evidence>
<dbReference type="Pfam" id="PF03903">
    <property type="entry name" value="Phage_T4_gp36"/>
    <property type="match status" value="1"/>
</dbReference>
<comment type="subunit">
    <text evidence="9">Homotrimer. Interacts with the receptor-recognizing protein Gp38.</text>
</comment>
<protein>
    <recommendedName>
        <fullName evidence="10">Long tail fiber protein Gp37</fullName>
    </recommendedName>
    <alternativeName>
        <fullName evidence="6">Receptor-recognizing protein</fullName>
    </alternativeName>
</protein>
<evidence type="ECO:0000256" key="6">
    <source>
        <dbReference type="ARBA" id="ARBA00033188"/>
    </source>
</evidence>
<comment type="function">
    <text evidence="7">The C-terminal chaperone protein mediates homotrimerization and proper folding of the catalytic trimer.</text>
</comment>
<dbReference type="EMBL" id="HQ317393">
    <property type="protein sequence ID" value="AGN30345.1"/>
    <property type="molecule type" value="Genomic_DNA"/>
</dbReference>
<keyword evidence="13" id="KW-1185">Reference proteome</keyword>
<evidence type="ECO:0000313" key="12">
    <source>
        <dbReference type="EMBL" id="AGN30345.1"/>
    </source>
</evidence>
<dbReference type="RefSeq" id="YP_008125494.1">
    <property type="nucleotide sequence ID" value="NC_021529.2"/>
</dbReference>
<dbReference type="CDD" id="cd19958">
    <property type="entry name" value="pyocin_knob"/>
    <property type="match status" value="1"/>
</dbReference>
<keyword evidence="2" id="KW-0945">Host-virus interaction</keyword>
<evidence type="ECO:0000256" key="1">
    <source>
        <dbReference type="ARBA" id="ARBA00004328"/>
    </source>
</evidence>
<evidence type="ECO:0000256" key="2">
    <source>
        <dbReference type="ARBA" id="ARBA00022581"/>
    </source>
</evidence>
<evidence type="ECO:0000256" key="10">
    <source>
        <dbReference type="ARBA" id="ARBA00035705"/>
    </source>
</evidence>
<dbReference type="KEGG" id="vg:15926801"/>
<dbReference type="InterPro" id="IPR030392">
    <property type="entry name" value="S74_ICA"/>
</dbReference>
<gene>
    <name evidence="12" type="ORF">VPFG_00348</name>
</gene>
<dbReference type="GeneID" id="15926801"/>
<keyword evidence="5" id="KW-1161">Viral attachment to host cell</keyword>
<keyword evidence="4" id="KW-1227">Viral tail protein</keyword>
<evidence type="ECO:0000256" key="5">
    <source>
        <dbReference type="ARBA" id="ARBA00022804"/>
    </source>
</evidence>
<evidence type="ECO:0000259" key="11">
    <source>
        <dbReference type="PROSITE" id="PS51688"/>
    </source>
</evidence>
<dbReference type="PROSITE" id="PS51688">
    <property type="entry name" value="ICA"/>
    <property type="match status" value="1"/>
</dbReference>
<dbReference type="InterPro" id="IPR005601">
    <property type="entry name" value="Tail_fibre_p36"/>
</dbReference>
<organism evidence="12 13">
    <name type="scientific">Vibrio phage nt-1</name>
    <dbReference type="NCBI Taxonomy" id="115992"/>
    <lineage>
        <taxon>Viruses</taxon>
        <taxon>Duplodnaviria</taxon>
        <taxon>Heunggongvirae</taxon>
        <taxon>Uroviricota</taxon>
        <taxon>Caudoviricetes</taxon>
        <taxon>Pantevenvirales</taxon>
        <taxon>Straboviridae</taxon>
        <taxon>Mylasvirus</taxon>
        <taxon>Mylasvirus persius</taxon>
    </lineage>
</organism>
<keyword evidence="3" id="KW-1230">Viral tail fiber protein</keyword>
<evidence type="ECO:0000256" key="3">
    <source>
        <dbReference type="ARBA" id="ARBA00022672"/>
    </source>
</evidence>
<name>R9TIZ5_9CAUD</name>
<accession>R9TIZ5</accession>
<dbReference type="GO" id="GO:0019062">
    <property type="term" value="P:virion attachment to host cell"/>
    <property type="evidence" value="ECO:0007669"/>
    <property type="project" value="UniProtKB-KW"/>
</dbReference>
<dbReference type="Proteomes" id="UP000201461">
    <property type="component" value="Segment"/>
</dbReference>
<reference evidence="12 13" key="1">
    <citation type="journal article" date="2014" name="Genome Biol. Evol.">
        <title>Composite Conserved Promoter-Terminator Motifs (PeSLs) that Mediate Modular Shuffling in the Diverse T4-Like Myoviruses.</title>
        <authorList>
            <person name="Comeau A.M."/>
            <person name="Arbiol C."/>
            <person name="Krisch H.M."/>
        </authorList>
    </citation>
    <scope>NUCLEOTIDE SEQUENCE [LARGE SCALE GENOMIC DNA]</scope>
</reference>
<dbReference type="Pfam" id="PF13884">
    <property type="entry name" value="Peptidase_S74"/>
    <property type="match status" value="1"/>
</dbReference>
<feature type="domain" description="Peptidase S74" evidence="11">
    <location>
        <begin position="1091"/>
        <end position="1179"/>
    </location>
</feature>
<proteinExistence type="inferred from homology"/>
<comment type="similarity">
    <text evidence="8">Belongs to the S16-like long tail fiber protein Gp37 family.</text>
</comment>
<evidence type="ECO:0000313" key="13">
    <source>
        <dbReference type="Proteomes" id="UP000201461"/>
    </source>
</evidence>
<dbReference type="OrthoDB" id="4329at10239"/>
<evidence type="ECO:0000256" key="7">
    <source>
        <dbReference type="ARBA" id="ARBA00035610"/>
    </source>
</evidence>
<keyword evidence="3" id="KW-0946">Virion</keyword>
<keyword evidence="5" id="KW-1160">Virus entry into host cell</keyword>